<organism evidence="2 3">
    <name type="scientific">Umezawaea endophytica</name>
    <dbReference type="NCBI Taxonomy" id="1654476"/>
    <lineage>
        <taxon>Bacteria</taxon>
        <taxon>Bacillati</taxon>
        <taxon>Actinomycetota</taxon>
        <taxon>Actinomycetes</taxon>
        <taxon>Pseudonocardiales</taxon>
        <taxon>Pseudonocardiaceae</taxon>
        <taxon>Umezawaea</taxon>
    </lineage>
</organism>
<evidence type="ECO:0000259" key="1">
    <source>
        <dbReference type="Pfam" id="PF00934"/>
    </source>
</evidence>
<accession>A0A9X3AI82</accession>
<dbReference type="InterPro" id="IPR000084">
    <property type="entry name" value="PE-PGRS_N"/>
</dbReference>
<proteinExistence type="predicted"/>
<keyword evidence="3" id="KW-1185">Reference proteome</keyword>
<evidence type="ECO:0000313" key="3">
    <source>
        <dbReference type="Proteomes" id="UP001141259"/>
    </source>
</evidence>
<dbReference type="Proteomes" id="UP001141259">
    <property type="component" value="Unassembled WGS sequence"/>
</dbReference>
<dbReference type="RefSeq" id="WP_259628183.1">
    <property type="nucleotide sequence ID" value="NZ_JANYMP010000026.1"/>
</dbReference>
<gene>
    <name evidence="2" type="ORF">NZH93_38220</name>
</gene>
<sequence length="114" mass="12205">MSVPTGQSGPAVKMTVLPKEVVHLMIKLEAVRDSVTGFVQDNADALRGKPLAEDDVSKDAAEDFKANASAAIDAARKFAGELTKTINGLKDAAKTYHLVDETHATTMQQLTKDH</sequence>
<comment type="caution">
    <text evidence="2">The sequence shown here is derived from an EMBL/GenBank/DDBJ whole genome shotgun (WGS) entry which is preliminary data.</text>
</comment>
<reference evidence="2" key="1">
    <citation type="submission" date="2022-08" db="EMBL/GenBank/DDBJ databases">
        <authorList>
            <person name="Tistechok S."/>
            <person name="Samborskyy M."/>
            <person name="Roman I."/>
        </authorList>
    </citation>
    <scope>NUCLEOTIDE SEQUENCE</scope>
    <source>
        <strain evidence="2">DSM 103496</strain>
    </source>
</reference>
<dbReference type="EMBL" id="JANYMP010000026">
    <property type="protein sequence ID" value="MCS7482717.1"/>
    <property type="molecule type" value="Genomic_DNA"/>
</dbReference>
<name>A0A9X3AI82_9PSEU</name>
<feature type="domain" description="PE" evidence="1">
    <location>
        <begin position="14"/>
        <end position="101"/>
    </location>
</feature>
<protein>
    <submittedName>
        <fullName evidence="2">PE domain-containing protein</fullName>
    </submittedName>
</protein>
<evidence type="ECO:0000313" key="2">
    <source>
        <dbReference type="EMBL" id="MCS7482717.1"/>
    </source>
</evidence>
<dbReference type="AlphaFoldDB" id="A0A9X3AI82"/>
<dbReference type="Pfam" id="PF00934">
    <property type="entry name" value="PE"/>
    <property type="match status" value="1"/>
</dbReference>